<dbReference type="SFLD" id="SFLDG01129">
    <property type="entry name" value="C1.5:_HAD__Beta-PGM__Phosphata"/>
    <property type="match status" value="1"/>
</dbReference>
<keyword evidence="1" id="KW-0378">Hydrolase</keyword>
<evidence type="ECO:0000313" key="1">
    <source>
        <dbReference type="EMBL" id="SFB70435.1"/>
    </source>
</evidence>
<dbReference type="RefSeq" id="WP_159428129.1">
    <property type="nucleotide sequence ID" value="NZ_FOKY01000001.1"/>
</dbReference>
<dbReference type="InterPro" id="IPR023214">
    <property type="entry name" value="HAD_sf"/>
</dbReference>
<gene>
    <name evidence="1" type="ORF">SAMN02745150_00353</name>
</gene>
<dbReference type="SUPFAM" id="SSF56784">
    <property type="entry name" value="HAD-like"/>
    <property type="match status" value="1"/>
</dbReference>
<sequence>MPKKLIIFDLYNTLIVDPNIEERHLYRLNAIWSIIEKSGYPVHFSDLIAAQDHAKEQLIANQHDYFSISVFEQVRLICNYLGISDIATIKKIYDIWAFASIQIAPEPIQNVREGLELLRGNGRKTALISNTASTPGISLRFLLLERKLYELFDDLVFSDEFGFMKPKLLIFSRVLERMETDPKDAVFIGDHHHYDKFGAQSAGIEYIEMNPHLDFLNIVAKVLSL</sequence>
<dbReference type="Gene3D" id="3.40.50.1000">
    <property type="entry name" value="HAD superfamily/HAD-like"/>
    <property type="match status" value="1"/>
</dbReference>
<dbReference type="NCBIfam" id="TIGR01549">
    <property type="entry name" value="HAD-SF-IA-v1"/>
    <property type="match status" value="1"/>
</dbReference>
<dbReference type="InterPro" id="IPR006439">
    <property type="entry name" value="HAD-SF_hydro_IA"/>
</dbReference>
<keyword evidence="2" id="KW-1185">Reference proteome</keyword>
<dbReference type="Pfam" id="PF00702">
    <property type="entry name" value="Hydrolase"/>
    <property type="match status" value="1"/>
</dbReference>
<accession>A0A1I1D693</accession>
<dbReference type="GO" id="GO:0016787">
    <property type="term" value="F:hydrolase activity"/>
    <property type="evidence" value="ECO:0007669"/>
    <property type="project" value="UniProtKB-KW"/>
</dbReference>
<dbReference type="PANTHER" id="PTHR46649">
    <property type="match status" value="1"/>
</dbReference>
<reference evidence="2" key="1">
    <citation type="submission" date="2016-10" db="EMBL/GenBank/DDBJ databases">
        <authorList>
            <person name="Varghese N."/>
            <person name="Submissions S."/>
        </authorList>
    </citation>
    <scope>NUCLEOTIDE SEQUENCE [LARGE SCALE GENOMIC DNA]</scope>
    <source>
        <strain evidence="2">ATCC 43811</strain>
    </source>
</reference>
<evidence type="ECO:0000313" key="2">
    <source>
        <dbReference type="Proteomes" id="UP000240042"/>
    </source>
</evidence>
<name>A0A1I1D693_BREAD</name>
<dbReference type="PANTHER" id="PTHR46649:SF4">
    <property type="entry name" value="HALOACID DEHALOGENASE-LIKE HYDROLASE (HAD) SUPERFAMILY PROTEIN"/>
    <property type="match status" value="1"/>
</dbReference>
<dbReference type="InterPro" id="IPR036412">
    <property type="entry name" value="HAD-like_sf"/>
</dbReference>
<dbReference type="EMBL" id="FOKY01000001">
    <property type="protein sequence ID" value="SFB70435.1"/>
    <property type="molecule type" value="Genomic_DNA"/>
</dbReference>
<proteinExistence type="predicted"/>
<dbReference type="OrthoDB" id="9794086at2"/>
<dbReference type="SFLD" id="SFLDS00003">
    <property type="entry name" value="Haloacid_Dehalogenase"/>
    <property type="match status" value="1"/>
</dbReference>
<dbReference type="Gene3D" id="1.10.150.400">
    <property type="match status" value="1"/>
</dbReference>
<organism evidence="1 2">
    <name type="scientific">Brevinema andersonii</name>
    <dbReference type="NCBI Taxonomy" id="34097"/>
    <lineage>
        <taxon>Bacteria</taxon>
        <taxon>Pseudomonadati</taxon>
        <taxon>Spirochaetota</taxon>
        <taxon>Spirochaetia</taxon>
        <taxon>Brevinematales</taxon>
        <taxon>Brevinemataceae</taxon>
        <taxon>Brevinema</taxon>
    </lineage>
</organism>
<dbReference type="STRING" id="34097.SAMN02745150_00353"/>
<dbReference type="Proteomes" id="UP000240042">
    <property type="component" value="Unassembled WGS sequence"/>
</dbReference>
<protein>
    <submittedName>
        <fullName evidence="1">Haloacid dehalogenase-like hydrolase</fullName>
    </submittedName>
</protein>
<dbReference type="AlphaFoldDB" id="A0A1I1D693"/>